<evidence type="ECO:0000259" key="2">
    <source>
        <dbReference type="Pfam" id="PF00534"/>
    </source>
</evidence>
<sequence>MNSICFICNRYPHILTPTRHVFVQKLVWALADLGVDCTVIAPVPINQYLDSYKKQPYHAIEKSPKGNDIKLFFPRYITFGQKNILGYGTSRLTTNAFHHVVRKVWKREKIDAEVVYGHFLVPAGITAARIGREFGLPSFAAYGEATPRDLVVYGLKRLKKEIDSLSGIVSVSTANKNTLLEKGLKKEEDIQVFPNAIQGDRFFIKDQKEARKKFGFKEEDFIVSFVGQFNHRKGILRVEQATKDLEGVKTAYAGMGKLEPTAKNCIFKGPVKPNEMTDFLNASDIFVMPTLNEGCSNAIVEAISCGLPIVSSALPFNADILGEDNAILIDPNNVEDIRQGVIELKQNADLKEKLRRGSINRAKELTIEARATNIKNWIEDRIEFR</sequence>
<accession>A0ABP9AT86</accession>
<keyword evidence="1" id="KW-0808">Transferase</keyword>
<feature type="domain" description="Glycosyl transferase family 1" evidence="2">
    <location>
        <begin position="206"/>
        <end position="357"/>
    </location>
</feature>
<dbReference type="Gene3D" id="3.40.50.2000">
    <property type="entry name" value="Glycogen Phosphorylase B"/>
    <property type="match status" value="2"/>
</dbReference>
<protein>
    <submittedName>
        <fullName evidence="3">Glycosyltransferase family 4 protein</fullName>
    </submittedName>
</protein>
<evidence type="ECO:0000313" key="3">
    <source>
        <dbReference type="EMBL" id="GAA4785577.1"/>
    </source>
</evidence>
<dbReference type="PANTHER" id="PTHR46401:SF2">
    <property type="entry name" value="GLYCOSYLTRANSFERASE WBBK-RELATED"/>
    <property type="match status" value="1"/>
</dbReference>
<comment type="caution">
    <text evidence="3">The sequence shown here is derived from an EMBL/GenBank/DDBJ whole genome shotgun (WGS) entry which is preliminary data.</text>
</comment>
<dbReference type="PANTHER" id="PTHR46401">
    <property type="entry name" value="GLYCOSYLTRANSFERASE WBBK-RELATED"/>
    <property type="match status" value="1"/>
</dbReference>
<dbReference type="InterPro" id="IPR001296">
    <property type="entry name" value="Glyco_trans_1"/>
</dbReference>
<dbReference type="EMBL" id="BAABIQ010000005">
    <property type="protein sequence ID" value="GAA4785577.1"/>
    <property type="molecule type" value="Genomic_DNA"/>
</dbReference>
<dbReference type="Proteomes" id="UP001501411">
    <property type="component" value="Unassembled WGS sequence"/>
</dbReference>
<dbReference type="CDD" id="cd03801">
    <property type="entry name" value="GT4_PimA-like"/>
    <property type="match status" value="1"/>
</dbReference>
<name>A0ABP9AT86_9SPHI</name>
<dbReference type="RefSeq" id="WP_345230803.1">
    <property type="nucleotide sequence ID" value="NZ_BAABIQ010000005.1"/>
</dbReference>
<dbReference type="SUPFAM" id="SSF53756">
    <property type="entry name" value="UDP-Glycosyltransferase/glycogen phosphorylase"/>
    <property type="match status" value="1"/>
</dbReference>
<gene>
    <name evidence="3" type="ORF">GCM10023231_11860</name>
</gene>
<evidence type="ECO:0000256" key="1">
    <source>
        <dbReference type="ARBA" id="ARBA00022679"/>
    </source>
</evidence>
<proteinExistence type="predicted"/>
<reference evidence="4" key="1">
    <citation type="journal article" date="2019" name="Int. J. Syst. Evol. Microbiol.">
        <title>The Global Catalogue of Microorganisms (GCM) 10K type strain sequencing project: providing services to taxonomists for standard genome sequencing and annotation.</title>
        <authorList>
            <consortium name="The Broad Institute Genomics Platform"/>
            <consortium name="The Broad Institute Genome Sequencing Center for Infectious Disease"/>
            <person name="Wu L."/>
            <person name="Ma J."/>
        </authorList>
    </citation>
    <scope>NUCLEOTIDE SEQUENCE [LARGE SCALE GENOMIC DNA]</scope>
    <source>
        <strain evidence="4">JCM 18200</strain>
    </source>
</reference>
<keyword evidence="4" id="KW-1185">Reference proteome</keyword>
<dbReference type="Pfam" id="PF00534">
    <property type="entry name" value="Glycos_transf_1"/>
    <property type="match status" value="1"/>
</dbReference>
<organism evidence="3 4">
    <name type="scientific">Olivibacter ginsenosidimutans</name>
    <dbReference type="NCBI Taxonomy" id="1176537"/>
    <lineage>
        <taxon>Bacteria</taxon>
        <taxon>Pseudomonadati</taxon>
        <taxon>Bacteroidota</taxon>
        <taxon>Sphingobacteriia</taxon>
        <taxon>Sphingobacteriales</taxon>
        <taxon>Sphingobacteriaceae</taxon>
        <taxon>Olivibacter</taxon>
    </lineage>
</organism>
<evidence type="ECO:0000313" key="4">
    <source>
        <dbReference type="Proteomes" id="UP001501411"/>
    </source>
</evidence>